<name>A0AC58KZR6_CASCN</name>
<keyword evidence="1" id="KW-1185">Reference proteome</keyword>
<dbReference type="RefSeq" id="XP_073910375.1">
    <property type="nucleotide sequence ID" value="XM_074054274.1"/>
</dbReference>
<proteinExistence type="predicted"/>
<reference evidence="2" key="1">
    <citation type="submission" date="2025-08" db="UniProtKB">
        <authorList>
            <consortium name="RefSeq"/>
        </authorList>
    </citation>
    <scope>IDENTIFICATION</scope>
</reference>
<sequence>MESILKNIESEAAKLQIQLELNEIELEKYNKEYLEELSQLNALQHEPIIIRRTKECLEEAKKLLLRTEHNRPILDTMRTRPVTGCLSDETMHCNLGLNRSCNPRGSLFAPSSTESLDHYLSGHFRTTAHRPCLYCRCNESFPPNNLNTFTCWLGWNSPSSYLSIPNAGIKDTSKSSRNL</sequence>
<evidence type="ECO:0000313" key="2">
    <source>
        <dbReference type="RefSeq" id="XP_073910375.1"/>
    </source>
</evidence>
<accession>A0AC58KZR6</accession>
<organism evidence="1 2">
    <name type="scientific">Castor canadensis</name>
    <name type="common">American beaver</name>
    <dbReference type="NCBI Taxonomy" id="51338"/>
    <lineage>
        <taxon>Eukaryota</taxon>
        <taxon>Metazoa</taxon>
        <taxon>Chordata</taxon>
        <taxon>Craniata</taxon>
        <taxon>Vertebrata</taxon>
        <taxon>Euteleostomi</taxon>
        <taxon>Mammalia</taxon>
        <taxon>Eutheria</taxon>
        <taxon>Euarchontoglires</taxon>
        <taxon>Glires</taxon>
        <taxon>Rodentia</taxon>
        <taxon>Castorimorpha</taxon>
        <taxon>Castoridae</taxon>
        <taxon>Castor</taxon>
    </lineage>
</organism>
<gene>
    <name evidence="2" type="primary">LOC141416804</name>
</gene>
<evidence type="ECO:0000313" key="1">
    <source>
        <dbReference type="Proteomes" id="UP001732720"/>
    </source>
</evidence>
<dbReference type="Proteomes" id="UP001732720">
    <property type="component" value="Chromosome 14"/>
</dbReference>
<protein>
    <submittedName>
        <fullName evidence="2">Ankyrin repeat domain-containing protein 26-like</fullName>
    </submittedName>
</protein>